<protein>
    <submittedName>
        <fullName evidence="1">Phosphopantetheine-binding protein</fullName>
    </submittedName>
</protein>
<dbReference type="RefSeq" id="WP_282765991.1">
    <property type="nucleotide sequence ID" value="NZ_JASCTH010000035.1"/>
</dbReference>
<gene>
    <name evidence="1" type="ORF">QLQ12_39000</name>
</gene>
<sequence>MTTEAVSSISPDTVRELLADSRIFPGRLADLTDDAELALDSLGLLWLLHEVEQRYGLVVEPTDEEVAGLTSVRRITDYLRAAGGGHGR</sequence>
<evidence type="ECO:0000313" key="2">
    <source>
        <dbReference type="Proteomes" id="UP001241758"/>
    </source>
</evidence>
<dbReference type="Gene3D" id="1.10.1200.10">
    <property type="entry name" value="ACP-like"/>
    <property type="match status" value="1"/>
</dbReference>
<name>A0ABT6WXX7_9ACTN</name>
<keyword evidence="2" id="KW-1185">Reference proteome</keyword>
<dbReference type="Proteomes" id="UP001241758">
    <property type="component" value="Unassembled WGS sequence"/>
</dbReference>
<organism evidence="1 2">
    <name type="scientific">Actinoplanes sandaracinus</name>
    <dbReference type="NCBI Taxonomy" id="3045177"/>
    <lineage>
        <taxon>Bacteria</taxon>
        <taxon>Bacillati</taxon>
        <taxon>Actinomycetota</taxon>
        <taxon>Actinomycetes</taxon>
        <taxon>Micromonosporales</taxon>
        <taxon>Micromonosporaceae</taxon>
        <taxon>Actinoplanes</taxon>
    </lineage>
</organism>
<dbReference type="InterPro" id="IPR036736">
    <property type="entry name" value="ACP-like_sf"/>
</dbReference>
<proteinExistence type="predicted"/>
<evidence type="ECO:0000313" key="1">
    <source>
        <dbReference type="EMBL" id="MDI6104596.1"/>
    </source>
</evidence>
<accession>A0ABT6WXX7</accession>
<comment type="caution">
    <text evidence="1">The sequence shown here is derived from an EMBL/GenBank/DDBJ whole genome shotgun (WGS) entry which is preliminary data.</text>
</comment>
<reference evidence="1 2" key="1">
    <citation type="submission" date="2023-05" db="EMBL/GenBank/DDBJ databases">
        <title>Actinoplanes sp. NEAU-A12 genome sequencing.</title>
        <authorList>
            <person name="Wang Z.-S."/>
        </authorList>
    </citation>
    <scope>NUCLEOTIDE SEQUENCE [LARGE SCALE GENOMIC DNA]</scope>
    <source>
        <strain evidence="1 2">NEAU-A12</strain>
    </source>
</reference>
<dbReference type="EMBL" id="JASCTH010000035">
    <property type="protein sequence ID" value="MDI6104596.1"/>
    <property type="molecule type" value="Genomic_DNA"/>
</dbReference>
<dbReference type="SUPFAM" id="SSF47336">
    <property type="entry name" value="ACP-like"/>
    <property type="match status" value="1"/>
</dbReference>